<keyword evidence="2" id="KW-1185">Reference proteome</keyword>
<protein>
    <recommendedName>
        <fullName evidence="3">IclR-ED domain-containing protein</fullName>
    </recommendedName>
</protein>
<evidence type="ECO:0000313" key="2">
    <source>
        <dbReference type="Proteomes" id="UP001163255"/>
    </source>
</evidence>
<dbReference type="EMBL" id="CP103300">
    <property type="protein sequence ID" value="UYM14050.1"/>
    <property type="molecule type" value="Genomic_DNA"/>
</dbReference>
<gene>
    <name evidence="1" type="ORF">NX720_14135</name>
</gene>
<proteinExistence type="predicted"/>
<dbReference type="Proteomes" id="UP001163255">
    <property type="component" value="Chromosome"/>
</dbReference>
<name>A0ABY6GMV1_9GAMM</name>
<sequence length="56" mass="6364">MKIIHQISIESPDIDDCALAVFLPLEADDPKMMEKVKAVQNLLLELSRNIQTEINE</sequence>
<organism evidence="1 2">
    <name type="scientific">Endozoicomonas euniceicola</name>
    <dbReference type="NCBI Taxonomy" id="1234143"/>
    <lineage>
        <taxon>Bacteria</taxon>
        <taxon>Pseudomonadati</taxon>
        <taxon>Pseudomonadota</taxon>
        <taxon>Gammaproteobacteria</taxon>
        <taxon>Oceanospirillales</taxon>
        <taxon>Endozoicomonadaceae</taxon>
        <taxon>Endozoicomonas</taxon>
    </lineage>
</organism>
<evidence type="ECO:0008006" key="3">
    <source>
        <dbReference type="Google" id="ProtNLM"/>
    </source>
</evidence>
<reference evidence="1" key="1">
    <citation type="submission" date="2022-10" db="EMBL/GenBank/DDBJ databases">
        <title>Completed Genome Sequence of two octocoral isolated bacterium, Endozoicomonas euniceicola EF212T and Endozoicomonas gorgoniicola PS125T.</title>
        <authorList>
            <person name="Chiou Y.-J."/>
            <person name="Chen Y.-H."/>
        </authorList>
    </citation>
    <scope>NUCLEOTIDE SEQUENCE</scope>
    <source>
        <strain evidence="1">EF212</strain>
    </source>
</reference>
<evidence type="ECO:0000313" key="1">
    <source>
        <dbReference type="EMBL" id="UYM14050.1"/>
    </source>
</evidence>
<dbReference type="RefSeq" id="WP_262595450.1">
    <property type="nucleotide sequence ID" value="NZ_CP103300.1"/>
</dbReference>
<accession>A0ABY6GMV1</accession>